<reference evidence="1 2" key="1">
    <citation type="journal article" date="2019" name="Sci. Rep.">
        <title>Orb-weaving spider Araneus ventricosus genome elucidates the spidroin gene catalogue.</title>
        <authorList>
            <person name="Kono N."/>
            <person name="Nakamura H."/>
            <person name="Ohtoshi R."/>
            <person name="Moran D.A.P."/>
            <person name="Shinohara A."/>
            <person name="Yoshida Y."/>
            <person name="Fujiwara M."/>
            <person name="Mori M."/>
            <person name="Tomita M."/>
            <person name="Arakawa K."/>
        </authorList>
    </citation>
    <scope>NUCLEOTIDE SEQUENCE [LARGE SCALE GENOMIC DNA]</scope>
</reference>
<keyword evidence="2" id="KW-1185">Reference proteome</keyword>
<name>A0A4Y2AB03_ARAVE</name>
<dbReference type="AlphaFoldDB" id="A0A4Y2AB03"/>
<organism evidence="1 2">
    <name type="scientific">Araneus ventricosus</name>
    <name type="common">Orbweaver spider</name>
    <name type="synonym">Epeira ventricosa</name>
    <dbReference type="NCBI Taxonomy" id="182803"/>
    <lineage>
        <taxon>Eukaryota</taxon>
        <taxon>Metazoa</taxon>
        <taxon>Ecdysozoa</taxon>
        <taxon>Arthropoda</taxon>
        <taxon>Chelicerata</taxon>
        <taxon>Arachnida</taxon>
        <taxon>Araneae</taxon>
        <taxon>Araneomorphae</taxon>
        <taxon>Entelegynae</taxon>
        <taxon>Araneoidea</taxon>
        <taxon>Araneidae</taxon>
        <taxon>Araneus</taxon>
    </lineage>
</organism>
<sequence length="92" mass="10219">MYIEAVRHKKAFGWSTVVSSLRRKKTHAVHASCTASSSLLFSAARYSDVTGDDSAIYRYSAAAGGPHIWICRLTDLVQNLLLIYDSCYKTIC</sequence>
<dbReference type="EMBL" id="BGPR01000010">
    <property type="protein sequence ID" value="GBL76519.1"/>
    <property type="molecule type" value="Genomic_DNA"/>
</dbReference>
<protein>
    <submittedName>
        <fullName evidence="1">Uncharacterized protein</fullName>
    </submittedName>
</protein>
<dbReference type="Proteomes" id="UP000499080">
    <property type="component" value="Unassembled WGS sequence"/>
</dbReference>
<accession>A0A4Y2AB03</accession>
<evidence type="ECO:0000313" key="2">
    <source>
        <dbReference type="Proteomes" id="UP000499080"/>
    </source>
</evidence>
<comment type="caution">
    <text evidence="1">The sequence shown here is derived from an EMBL/GenBank/DDBJ whole genome shotgun (WGS) entry which is preliminary data.</text>
</comment>
<evidence type="ECO:0000313" key="1">
    <source>
        <dbReference type="EMBL" id="GBL76519.1"/>
    </source>
</evidence>
<proteinExistence type="predicted"/>
<gene>
    <name evidence="1" type="ORF">AVEN_53262_1</name>
</gene>